<dbReference type="InterPro" id="IPR001206">
    <property type="entry name" value="Diacylglycerol_kinase_cat_dom"/>
</dbReference>
<sequence length="306" mass="32663">MTMASEVETSRMFVVINVKSGNASPDEVRRAMREGWKGRPEDQWIWQPGEGEDIVEAVRLAAAEGYDTVVAAGGDGTVSAVAGALVGTKAKLAIIPLGTANVLARELGIPIEVQGASDLVNGPHEVDAIDAMAYRNKHYFTQIGVGLDALMIRDTKTEDKKRLGVLAYVWTAVKKAVGFQPHRFSVSVDGKTSRPKAVQVLLANCGALGTSGLRWGPDIAINDGRIDVLVLRAASLLSHLRVASNFVLGRHRQDPATSYQKAARVVAIQSERPLPVQGDGEVVGETPIEVQVVPRALRVVVPPKAG</sequence>
<dbReference type="SMART" id="SM00046">
    <property type="entry name" value="DAGKc"/>
    <property type="match status" value="1"/>
</dbReference>
<organism evidence="2 3">
    <name type="scientific">Aquisphaera giovannonii</name>
    <dbReference type="NCBI Taxonomy" id="406548"/>
    <lineage>
        <taxon>Bacteria</taxon>
        <taxon>Pseudomonadati</taxon>
        <taxon>Planctomycetota</taxon>
        <taxon>Planctomycetia</taxon>
        <taxon>Isosphaerales</taxon>
        <taxon>Isosphaeraceae</taxon>
        <taxon>Aquisphaera</taxon>
    </lineage>
</organism>
<keyword evidence="2" id="KW-0418">Kinase</keyword>
<reference evidence="2 3" key="1">
    <citation type="submission" date="2019-08" db="EMBL/GenBank/DDBJ databases">
        <title>Deep-cultivation of Planctomycetes and their phenomic and genomic characterization uncovers novel biology.</title>
        <authorList>
            <person name="Wiegand S."/>
            <person name="Jogler M."/>
            <person name="Boedeker C."/>
            <person name="Pinto D."/>
            <person name="Vollmers J."/>
            <person name="Rivas-Marin E."/>
            <person name="Kohn T."/>
            <person name="Peeters S.H."/>
            <person name="Heuer A."/>
            <person name="Rast P."/>
            <person name="Oberbeckmann S."/>
            <person name="Bunk B."/>
            <person name="Jeske O."/>
            <person name="Meyerdierks A."/>
            <person name="Storesund J.E."/>
            <person name="Kallscheuer N."/>
            <person name="Luecker S."/>
            <person name="Lage O.M."/>
            <person name="Pohl T."/>
            <person name="Merkel B.J."/>
            <person name="Hornburger P."/>
            <person name="Mueller R.-W."/>
            <person name="Bruemmer F."/>
            <person name="Labrenz M."/>
            <person name="Spormann A.M."/>
            <person name="Op den Camp H."/>
            <person name="Overmann J."/>
            <person name="Amann R."/>
            <person name="Jetten M.S.M."/>
            <person name="Mascher T."/>
            <person name="Medema M.H."/>
            <person name="Devos D.P."/>
            <person name="Kaster A.-K."/>
            <person name="Ovreas L."/>
            <person name="Rohde M."/>
            <person name="Galperin M.Y."/>
            <person name="Jogler C."/>
        </authorList>
    </citation>
    <scope>NUCLEOTIDE SEQUENCE [LARGE SCALE GENOMIC DNA]</scope>
    <source>
        <strain evidence="2 3">OJF2</strain>
    </source>
</reference>
<dbReference type="PANTHER" id="PTHR30492">
    <property type="entry name" value="METHYLGLYOXAL SYNTHASE"/>
    <property type="match status" value="1"/>
</dbReference>
<dbReference type="GO" id="GO:0008654">
    <property type="term" value="P:phospholipid biosynthetic process"/>
    <property type="evidence" value="ECO:0007669"/>
    <property type="project" value="InterPro"/>
</dbReference>
<dbReference type="Proteomes" id="UP000324233">
    <property type="component" value="Chromosome"/>
</dbReference>
<evidence type="ECO:0000313" key="2">
    <source>
        <dbReference type="EMBL" id="QEH36043.1"/>
    </source>
</evidence>
<dbReference type="NCBIfam" id="TIGR00147">
    <property type="entry name" value="YegS/Rv2252/BmrU family lipid kinase"/>
    <property type="match status" value="1"/>
</dbReference>
<dbReference type="InterPro" id="IPR017438">
    <property type="entry name" value="ATP-NAD_kinase_N"/>
</dbReference>
<dbReference type="SUPFAM" id="SSF111331">
    <property type="entry name" value="NAD kinase/diacylglycerol kinase-like"/>
    <property type="match status" value="1"/>
</dbReference>
<gene>
    <name evidence="2" type="primary">dagK_2</name>
    <name evidence="2" type="ORF">OJF2_46010</name>
</gene>
<dbReference type="PROSITE" id="PS50146">
    <property type="entry name" value="DAGK"/>
    <property type="match status" value="1"/>
</dbReference>
<dbReference type="GO" id="GO:0004143">
    <property type="term" value="F:ATP-dependent diacylglycerol kinase activity"/>
    <property type="evidence" value="ECO:0007669"/>
    <property type="project" value="UniProtKB-EC"/>
</dbReference>
<accession>A0A5B9W603</accession>
<dbReference type="InterPro" id="IPR005218">
    <property type="entry name" value="Diacylglycerol/lipid_kinase"/>
</dbReference>
<dbReference type="InterPro" id="IPR004363">
    <property type="entry name" value="Methylgl_synth"/>
</dbReference>
<dbReference type="PANTHER" id="PTHR30492:SF0">
    <property type="entry name" value="METHYLGLYOXAL SYNTHASE"/>
    <property type="match status" value="1"/>
</dbReference>
<dbReference type="KEGG" id="agv:OJF2_46010"/>
<dbReference type="GO" id="GO:0019242">
    <property type="term" value="P:methylglyoxal biosynthetic process"/>
    <property type="evidence" value="ECO:0007669"/>
    <property type="project" value="InterPro"/>
</dbReference>
<evidence type="ECO:0000259" key="1">
    <source>
        <dbReference type="PROSITE" id="PS50146"/>
    </source>
</evidence>
<dbReference type="Pfam" id="PF19279">
    <property type="entry name" value="YegS_C"/>
    <property type="match status" value="1"/>
</dbReference>
<dbReference type="EC" id="2.7.1.107" evidence="2"/>
<dbReference type="GO" id="GO:0005829">
    <property type="term" value="C:cytosol"/>
    <property type="evidence" value="ECO:0007669"/>
    <property type="project" value="TreeGrafter"/>
</dbReference>
<dbReference type="InterPro" id="IPR016064">
    <property type="entry name" value="NAD/diacylglycerol_kinase_sf"/>
</dbReference>
<dbReference type="Pfam" id="PF00781">
    <property type="entry name" value="DAGK_cat"/>
    <property type="match status" value="1"/>
</dbReference>
<protein>
    <submittedName>
        <fullName evidence="2">Diacylglycerol kinase</fullName>
        <ecNumber evidence="2">2.7.1.107</ecNumber>
    </submittedName>
</protein>
<keyword evidence="2" id="KW-0808">Transferase</keyword>
<keyword evidence="3" id="KW-1185">Reference proteome</keyword>
<dbReference type="AlphaFoldDB" id="A0A5B9W603"/>
<dbReference type="InterPro" id="IPR045540">
    <property type="entry name" value="YegS/DAGK_C"/>
</dbReference>
<dbReference type="Gene3D" id="3.40.50.10330">
    <property type="entry name" value="Probable inorganic polyphosphate/atp-NAD kinase, domain 1"/>
    <property type="match status" value="1"/>
</dbReference>
<name>A0A5B9W603_9BACT</name>
<dbReference type="Gene3D" id="2.60.200.40">
    <property type="match status" value="1"/>
</dbReference>
<dbReference type="EMBL" id="CP042997">
    <property type="protein sequence ID" value="QEH36043.1"/>
    <property type="molecule type" value="Genomic_DNA"/>
</dbReference>
<feature type="domain" description="DAGKc" evidence="1">
    <location>
        <begin position="7"/>
        <end position="138"/>
    </location>
</feature>
<proteinExistence type="predicted"/>
<dbReference type="GO" id="GO:0008929">
    <property type="term" value="F:methylglyoxal synthase activity"/>
    <property type="evidence" value="ECO:0007669"/>
    <property type="project" value="InterPro"/>
</dbReference>
<evidence type="ECO:0000313" key="3">
    <source>
        <dbReference type="Proteomes" id="UP000324233"/>
    </source>
</evidence>
<dbReference type="GO" id="GO:0005524">
    <property type="term" value="F:ATP binding"/>
    <property type="evidence" value="ECO:0007669"/>
    <property type="project" value="InterPro"/>
</dbReference>